<protein>
    <submittedName>
        <fullName evidence="1">FMN-linked oxidoreductase</fullName>
    </submittedName>
</protein>
<gene>
    <name evidence="1" type="ORF">F5148DRAFT_1195237</name>
</gene>
<name>A0ACC0U9Z1_9AGAM</name>
<comment type="caution">
    <text evidence="1">The sequence shown here is derived from an EMBL/GenBank/DDBJ whole genome shotgun (WGS) entry which is preliminary data.</text>
</comment>
<accession>A0ACC0U9Z1</accession>
<reference evidence="1" key="1">
    <citation type="submission" date="2021-03" db="EMBL/GenBank/DDBJ databases">
        <title>Evolutionary priming and transition to the ectomycorrhizal habit in an iconic lineage of mushroom-forming fungi: is preadaptation a requirement?</title>
        <authorList>
            <consortium name="DOE Joint Genome Institute"/>
            <person name="Looney B.P."/>
            <person name="Miyauchi S."/>
            <person name="Morin E."/>
            <person name="Drula E."/>
            <person name="Courty P.E."/>
            <person name="Chicoki N."/>
            <person name="Fauchery L."/>
            <person name="Kohler A."/>
            <person name="Kuo A."/>
            <person name="LaButti K."/>
            <person name="Pangilinan J."/>
            <person name="Lipzen A."/>
            <person name="Riley R."/>
            <person name="Andreopoulos W."/>
            <person name="He G."/>
            <person name="Johnson J."/>
            <person name="Barry K.W."/>
            <person name="Grigoriev I.V."/>
            <person name="Nagy L."/>
            <person name="Hibbett D."/>
            <person name="Henrissat B."/>
            <person name="Matheny P.B."/>
            <person name="Labbe J."/>
            <person name="Martin A.F."/>
        </authorList>
    </citation>
    <scope>NUCLEOTIDE SEQUENCE</scope>
    <source>
        <strain evidence="1">BPL698</strain>
    </source>
</reference>
<dbReference type="EMBL" id="JAGFNK010000087">
    <property type="protein sequence ID" value="KAI9508534.1"/>
    <property type="molecule type" value="Genomic_DNA"/>
</dbReference>
<dbReference type="Proteomes" id="UP001207468">
    <property type="component" value="Unassembled WGS sequence"/>
</dbReference>
<organism evidence="1 2">
    <name type="scientific">Russula earlei</name>
    <dbReference type="NCBI Taxonomy" id="71964"/>
    <lineage>
        <taxon>Eukaryota</taxon>
        <taxon>Fungi</taxon>
        <taxon>Dikarya</taxon>
        <taxon>Basidiomycota</taxon>
        <taxon>Agaricomycotina</taxon>
        <taxon>Agaricomycetes</taxon>
        <taxon>Russulales</taxon>
        <taxon>Russulaceae</taxon>
        <taxon>Russula</taxon>
    </lineage>
</organism>
<evidence type="ECO:0000313" key="1">
    <source>
        <dbReference type="EMBL" id="KAI9508534.1"/>
    </source>
</evidence>
<evidence type="ECO:0000313" key="2">
    <source>
        <dbReference type="Proteomes" id="UP001207468"/>
    </source>
</evidence>
<keyword evidence="2" id="KW-1185">Reference proteome</keyword>
<sequence>MSNSHDFPSTITLQPAVLPSGLVMSNGLVKAAMYEHMASLFGGSPNSNHIALYKLWSQGGWGMIITGNVQVSRDHLTLGRDMIIPSTISSDTVRAYRALACAMRPASEQHLARDKDLSTPRTLVIMQVSHAGRQSPVVLGGRAPFVPPLAPSALGLGRGAPSGWFGRLAFKIGFPTPRTMNVQDIDYVVSRFVLSAKLAHDAGFDGIELHASHGYLLAQFISAKSNIRDDAYSAKRAPLHLLRRIVTSIREVLPRPFVLGVKLNSSDYVGVGSAHDPRAEEEAEDRAVAQVVDIAHWDMIDFIEISGGDYEDPAFLATSRQAFYSRFARKARFAIHALTSSSPLPLVLLTGGMRSSATIQNALTQGHADLVGVGRGSVLAPNLPLLLKEYYQRSRQRKDNHDGDDEDFIDRGFPFQQPRLSYMKTSLIGVATSILRSLGILPLPSLIGAGATTAWYIVAMRSISRDQKIDHRTGTIRAVLLMWLPELRASAMLLSCCVACVLCICLSVVSFLRTIESYEVPTHSAPGLMTRTSHTT</sequence>
<proteinExistence type="predicted"/>